<name>A0A8S2JKA9_9BILA</name>
<dbReference type="EMBL" id="CAJOBA010007789">
    <property type="protein sequence ID" value="CAF3812384.1"/>
    <property type="molecule type" value="Genomic_DNA"/>
</dbReference>
<dbReference type="Proteomes" id="UP000682733">
    <property type="component" value="Unassembled WGS sequence"/>
</dbReference>
<evidence type="ECO:0000313" key="2">
    <source>
        <dbReference type="EMBL" id="CAF3812384.1"/>
    </source>
</evidence>
<sequence length="207" mass="24093">MTSERREIADGGKVLTSCANDRRFRTHESQGSFFLFHPCQHSTDQSLTYKPSANHSQQNKTKNATSFRFPPFKIRFDNQQKSTEIKVLNELVKFNSKLNLSFARYSSFTQTSNVLSIFANDIYTFGELHSNEKWPKMLCEKNFEIEVPKRVPTCYSIIIHDVAKQWNIDAIQQSINESYHSVVYVQRIFDKTGGPSQRIRADFRSYD</sequence>
<protein>
    <submittedName>
        <fullName evidence="2">Uncharacterized protein</fullName>
    </submittedName>
</protein>
<proteinExistence type="predicted"/>
<accession>A0A8S2JKA9</accession>
<dbReference type="EMBL" id="CAJNOK010007777">
    <property type="protein sequence ID" value="CAF1044260.1"/>
    <property type="molecule type" value="Genomic_DNA"/>
</dbReference>
<dbReference type="Proteomes" id="UP000677228">
    <property type="component" value="Unassembled WGS sequence"/>
</dbReference>
<gene>
    <name evidence="1" type="ORF">OVA965_LOCUS16642</name>
    <name evidence="2" type="ORF">TMI583_LOCUS16652</name>
</gene>
<comment type="caution">
    <text evidence="2">The sequence shown here is derived from an EMBL/GenBank/DDBJ whole genome shotgun (WGS) entry which is preliminary data.</text>
</comment>
<evidence type="ECO:0000313" key="3">
    <source>
        <dbReference type="Proteomes" id="UP000682733"/>
    </source>
</evidence>
<dbReference type="AlphaFoldDB" id="A0A8S2JKA9"/>
<reference evidence="2" key="1">
    <citation type="submission" date="2021-02" db="EMBL/GenBank/DDBJ databases">
        <authorList>
            <person name="Nowell W R."/>
        </authorList>
    </citation>
    <scope>NUCLEOTIDE SEQUENCE</scope>
</reference>
<organism evidence="2 3">
    <name type="scientific">Didymodactylos carnosus</name>
    <dbReference type="NCBI Taxonomy" id="1234261"/>
    <lineage>
        <taxon>Eukaryota</taxon>
        <taxon>Metazoa</taxon>
        <taxon>Spiralia</taxon>
        <taxon>Gnathifera</taxon>
        <taxon>Rotifera</taxon>
        <taxon>Eurotatoria</taxon>
        <taxon>Bdelloidea</taxon>
        <taxon>Philodinida</taxon>
        <taxon>Philodinidae</taxon>
        <taxon>Didymodactylos</taxon>
    </lineage>
</organism>
<evidence type="ECO:0000313" key="1">
    <source>
        <dbReference type="EMBL" id="CAF1044260.1"/>
    </source>
</evidence>